<dbReference type="AlphaFoldDB" id="A0AAE3AF17"/>
<feature type="region of interest" description="Disordered" evidence="1">
    <location>
        <begin position="1"/>
        <end position="22"/>
    </location>
</feature>
<accession>A0AAE3AF17</accession>
<name>A0AAE3AF17_9FIRM</name>
<evidence type="ECO:0000256" key="1">
    <source>
        <dbReference type="SAM" id="MobiDB-lite"/>
    </source>
</evidence>
<protein>
    <submittedName>
        <fullName evidence="4">DUF4430 domain-containing protein</fullName>
    </submittedName>
</protein>
<dbReference type="EMBL" id="JAJEPW010000008">
    <property type="protein sequence ID" value="MCC2128738.1"/>
    <property type="molecule type" value="Genomic_DNA"/>
</dbReference>
<feature type="region of interest" description="Disordered" evidence="1">
    <location>
        <begin position="47"/>
        <end position="137"/>
    </location>
</feature>
<dbReference type="RefSeq" id="WP_302928046.1">
    <property type="nucleotide sequence ID" value="NZ_JAJEPW010000008.1"/>
</dbReference>
<feature type="compositionally biased region" description="Basic and acidic residues" evidence="1">
    <location>
        <begin position="1"/>
        <end position="17"/>
    </location>
</feature>
<comment type="caution">
    <text evidence="4">The sequence shown here is derived from an EMBL/GenBank/DDBJ whole genome shotgun (WGS) entry which is preliminary data.</text>
</comment>
<organism evidence="4 5">
    <name type="scientific">Brotocaccenecus cirricatena</name>
    <dbReference type="NCBI Taxonomy" id="3064195"/>
    <lineage>
        <taxon>Bacteria</taxon>
        <taxon>Bacillati</taxon>
        <taxon>Bacillota</taxon>
        <taxon>Clostridia</taxon>
        <taxon>Eubacteriales</taxon>
        <taxon>Oscillospiraceae</taxon>
        <taxon>Brotocaccenecus</taxon>
    </lineage>
</organism>
<sequence length="276" mass="29915">MSLFEEPHLEPQPEPEKPKKKKLLSVGIGAALIVAVLVTSVVAFSFGQSGKPADNVPDPPQREEVQTPSDTDTPSDESTDTEKPEDTTPSDSAQETPSTSGKQEIDPSTGKDKYQTDPVPDGKPAPAEPEDAEVDTSTKYTCTISITCKTILDNMDKVKESKKGIVPSDGIILDTTTVTFSEGESVFDVLQRTCRERGIHMESSWTPIYNSAYVEGIANLYEFDVGSQSGWMYKVNGWFPNYGCSRYALQQGDEICWMYTCVGLGEDIGGGYAAGG</sequence>
<feature type="compositionally biased region" description="Polar residues" evidence="1">
    <location>
        <begin position="87"/>
        <end position="102"/>
    </location>
</feature>
<proteinExistence type="predicted"/>
<feature type="domain" description="Transcobalamin-like C-terminal" evidence="3">
    <location>
        <begin position="183"/>
        <end position="260"/>
    </location>
</feature>
<dbReference type="InterPro" id="IPR027954">
    <property type="entry name" value="Transcobalamin-like_C"/>
</dbReference>
<evidence type="ECO:0000259" key="3">
    <source>
        <dbReference type="Pfam" id="PF14478"/>
    </source>
</evidence>
<dbReference type="Pfam" id="PF14478">
    <property type="entry name" value="DUF4430"/>
    <property type="match status" value="1"/>
</dbReference>
<keyword evidence="2" id="KW-0472">Membrane</keyword>
<keyword evidence="5" id="KW-1185">Reference proteome</keyword>
<feature type="compositionally biased region" description="Basic and acidic residues" evidence="1">
    <location>
        <begin position="103"/>
        <end position="115"/>
    </location>
</feature>
<dbReference type="Gene3D" id="2.170.130.30">
    <property type="match status" value="1"/>
</dbReference>
<gene>
    <name evidence="4" type="ORF">LKD37_04235</name>
</gene>
<dbReference type="Proteomes" id="UP001199319">
    <property type="component" value="Unassembled WGS sequence"/>
</dbReference>
<reference evidence="4" key="1">
    <citation type="submission" date="2021-10" db="EMBL/GenBank/DDBJ databases">
        <title>Anaerobic single-cell dispensing facilitates the cultivation of human gut bacteria.</title>
        <authorList>
            <person name="Afrizal A."/>
        </authorList>
    </citation>
    <scope>NUCLEOTIDE SEQUENCE</scope>
    <source>
        <strain evidence="4">CLA-AA-H272</strain>
    </source>
</reference>
<feature type="transmembrane region" description="Helical" evidence="2">
    <location>
        <begin position="23"/>
        <end position="46"/>
    </location>
</feature>
<keyword evidence="2" id="KW-0812">Transmembrane</keyword>
<keyword evidence="2" id="KW-1133">Transmembrane helix</keyword>
<evidence type="ECO:0000256" key="2">
    <source>
        <dbReference type="SAM" id="Phobius"/>
    </source>
</evidence>
<evidence type="ECO:0000313" key="4">
    <source>
        <dbReference type="EMBL" id="MCC2128738.1"/>
    </source>
</evidence>
<evidence type="ECO:0000313" key="5">
    <source>
        <dbReference type="Proteomes" id="UP001199319"/>
    </source>
</evidence>